<evidence type="ECO:0000256" key="2">
    <source>
        <dbReference type="ARBA" id="ARBA00022730"/>
    </source>
</evidence>
<evidence type="ECO:0000256" key="3">
    <source>
        <dbReference type="ARBA" id="ARBA00022884"/>
    </source>
</evidence>
<evidence type="ECO:0000256" key="4">
    <source>
        <dbReference type="ARBA" id="ARBA00022980"/>
    </source>
</evidence>
<dbReference type="Gene3D" id="2.40.30.10">
    <property type="entry name" value="Translation factors"/>
    <property type="match status" value="1"/>
</dbReference>
<dbReference type="PANTHER" id="PTHR11229:SF16">
    <property type="entry name" value="LARGE RIBOSOMAL SUBUNIT PROTEIN UL3C"/>
    <property type="match status" value="1"/>
</dbReference>
<keyword evidence="5" id="KW-0687">Ribonucleoprotein</keyword>
<dbReference type="FunFam" id="2.40.30.10:FF:000004">
    <property type="entry name" value="50S ribosomal protein L3"/>
    <property type="match status" value="1"/>
</dbReference>
<evidence type="ECO:0000256" key="7">
    <source>
        <dbReference type="ARBA" id="ARBA00035457"/>
    </source>
</evidence>
<evidence type="ECO:0000256" key="1">
    <source>
        <dbReference type="ARBA" id="ARBA00006540"/>
    </source>
</evidence>
<dbReference type="InterPro" id="IPR000597">
    <property type="entry name" value="Ribosomal_uL3"/>
</dbReference>
<dbReference type="Pfam" id="PF00297">
    <property type="entry name" value="Ribosomal_L3"/>
    <property type="match status" value="1"/>
</dbReference>
<feature type="region of interest" description="Disordered" evidence="8">
    <location>
        <begin position="62"/>
        <end position="101"/>
    </location>
</feature>
<dbReference type="Proteomes" id="UP000176504">
    <property type="component" value="Unassembled WGS sequence"/>
</dbReference>
<feature type="compositionally biased region" description="Basic residues" evidence="8">
    <location>
        <begin position="90"/>
        <end position="101"/>
    </location>
</feature>
<comment type="caution">
    <text evidence="9">The sequence shown here is derived from an EMBL/GenBank/DDBJ whole genome shotgun (WGS) entry which is preliminary data.</text>
</comment>
<accession>A0A1F4VD34</accession>
<dbReference type="GO" id="GO:0003735">
    <property type="term" value="F:structural constituent of ribosome"/>
    <property type="evidence" value="ECO:0007669"/>
    <property type="project" value="InterPro"/>
</dbReference>
<evidence type="ECO:0000313" key="9">
    <source>
        <dbReference type="EMBL" id="OGC55172.1"/>
    </source>
</evidence>
<evidence type="ECO:0000256" key="8">
    <source>
        <dbReference type="SAM" id="MobiDB-lite"/>
    </source>
</evidence>
<sequence length="141" mass="15205">MKLEGRKLEMSQFFMEDGTVIPVTLVVIDSEALPELAGKKVIVVGTSKGAGFTGVVKRYHFKGGPKTHGQSDRHRAPGSSGQTTTPGRVYKGKRRAGRHGNKRVTLKGLKIVEVDAATKRMKISGPLPGARNSKVVIEVLE</sequence>
<name>A0A1F4VD34_UNCKA</name>
<comment type="similarity">
    <text evidence="1">Belongs to the universal ribosomal protein uL3 family.</text>
</comment>
<evidence type="ECO:0000313" key="10">
    <source>
        <dbReference type="Proteomes" id="UP000176504"/>
    </source>
</evidence>
<organism evidence="9 10">
    <name type="scientific">candidate division WWE3 bacterium RIFCSPLOWO2_01_FULL_41_18</name>
    <dbReference type="NCBI Taxonomy" id="1802625"/>
    <lineage>
        <taxon>Bacteria</taxon>
        <taxon>Katanobacteria</taxon>
    </lineage>
</organism>
<proteinExistence type="inferred from homology"/>
<protein>
    <recommendedName>
        <fullName evidence="6">Large ribosomal subunit protein uL3</fullName>
    </recommendedName>
    <alternativeName>
        <fullName evidence="7">50S ribosomal protein L3</fullName>
    </alternativeName>
</protein>
<keyword evidence="3" id="KW-0694">RNA-binding</keyword>
<dbReference type="AlphaFoldDB" id="A0A1F4VD34"/>
<reference evidence="9 10" key="1">
    <citation type="journal article" date="2016" name="Nat. Commun.">
        <title>Thousands of microbial genomes shed light on interconnected biogeochemical processes in an aquifer system.</title>
        <authorList>
            <person name="Anantharaman K."/>
            <person name="Brown C.T."/>
            <person name="Hug L.A."/>
            <person name="Sharon I."/>
            <person name="Castelle C.J."/>
            <person name="Probst A.J."/>
            <person name="Thomas B.C."/>
            <person name="Singh A."/>
            <person name="Wilkins M.J."/>
            <person name="Karaoz U."/>
            <person name="Brodie E.L."/>
            <person name="Williams K.H."/>
            <person name="Hubbard S.S."/>
            <person name="Banfield J.F."/>
        </authorList>
    </citation>
    <scope>NUCLEOTIDE SEQUENCE [LARGE SCALE GENOMIC DNA]</scope>
</reference>
<keyword evidence="4 9" id="KW-0689">Ribosomal protein</keyword>
<dbReference type="InterPro" id="IPR009000">
    <property type="entry name" value="Transl_B-barrel_sf"/>
</dbReference>
<dbReference type="GO" id="GO:0019843">
    <property type="term" value="F:rRNA binding"/>
    <property type="evidence" value="ECO:0007669"/>
    <property type="project" value="UniProtKB-KW"/>
</dbReference>
<dbReference type="GO" id="GO:0022625">
    <property type="term" value="C:cytosolic large ribosomal subunit"/>
    <property type="evidence" value="ECO:0007669"/>
    <property type="project" value="TreeGrafter"/>
</dbReference>
<evidence type="ECO:0000256" key="5">
    <source>
        <dbReference type="ARBA" id="ARBA00023274"/>
    </source>
</evidence>
<evidence type="ECO:0000256" key="6">
    <source>
        <dbReference type="ARBA" id="ARBA00035243"/>
    </source>
</evidence>
<dbReference type="SUPFAM" id="SSF50447">
    <property type="entry name" value="Translation proteins"/>
    <property type="match status" value="1"/>
</dbReference>
<dbReference type="PANTHER" id="PTHR11229">
    <property type="entry name" value="50S RIBOSOMAL PROTEIN L3"/>
    <property type="match status" value="1"/>
</dbReference>
<dbReference type="GO" id="GO:0006412">
    <property type="term" value="P:translation"/>
    <property type="evidence" value="ECO:0007669"/>
    <property type="project" value="InterPro"/>
</dbReference>
<dbReference type="EMBL" id="MEVI01000003">
    <property type="protein sequence ID" value="OGC55172.1"/>
    <property type="molecule type" value="Genomic_DNA"/>
</dbReference>
<dbReference type="InterPro" id="IPR019927">
    <property type="entry name" value="Ribosomal_uL3_bac/org-type"/>
</dbReference>
<gene>
    <name evidence="9" type="ORF">A3A78_04320</name>
</gene>
<keyword evidence="2" id="KW-0699">rRNA-binding</keyword>